<evidence type="ECO:0000256" key="2">
    <source>
        <dbReference type="SAM" id="MobiDB-lite"/>
    </source>
</evidence>
<feature type="coiled-coil region" evidence="1">
    <location>
        <begin position="177"/>
        <end position="214"/>
    </location>
</feature>
<gene>
    <name evidence="3" type="ORF">VMCG_04201</name>
</gene>
<accession>A0A423WTW5</accession>
<feature type="region of interest" description="Disordered" evidence="2">
    <location>
        <begin position="1"/>
        <end position="113"/>
    </location>
</feature>
<organism evidence="3 4">
    <name type="scientific">Cytospora schulzeri</name>
    <dbReference type="NCBI Taxonomy" id="448051"/>
    <lineage>
        <taxon>Eukaryota</taxon>
        <taxon>Fungi</taxon>
        <taxon>Dikarya</taxon>
        <taxon>Ascomycota</taxon>
        <taxon>Pezizomycotina</taxon>
        <taxon>Sordariomycetes</taxon>
        <taxon>Sordariomycetidae</taxon>
        <taxon>Diaporthales</taxon>
        <taxon>Cytosporaceae</taxon>
        <taxon>Cytospora</taxon>
    </lineage>
</organism>
<sequence>MTAPGSSKASRSAAPPTSPSSTSAMATTAAKASSKPSSSKSAALKPLLPKPTVPIMTNLHFSPAASKRKAATAPAIMARAGKKARQDPAPSKSETTSHPKKPDGLCSENKKLRNDVLDKAVEIRDLKNRLEAMEESSKANDAKMQKELLMKTIEAAGLEADNQRLRETGSFKQRMELAKKTVEIEQKTAQIKDLEETEGALRKRIKELEALQKMEWAKKT</sequence>
<reference evidence="3 4" key="1">
    <citation type="submission" date="2015-09" db="EMBL/GenBank/DDBJ databases">
        <title>Host preference determinants of Valsa canker pathogens revealed by comparative genomics.</title>
        <authorList>
            <person name="Yin Z."/>
            <person name="Huang L."/>
        </authorList>
    </citation>
    <scope>NUCLEOTIDE SEQUENCE [LARGE SCALE GENOMIC DNA]</scope>
    <source>
        <strain evidence="3 4">03-1</strain>
    </source>
</reference>
<proteinExistence type="predicted"/>
<evidence type="ECO:0000256" key="1">
    <source>
        <dbReference type="SAM" id="Coils"/>
    </source>
</evidence>
<feature type="compositionally biased region" description="Basic and acidic residues" evidence="2">
    <location>
        <begin position="95"/>
        <end position="113"/>
    </location>
</feature>
<evidence type="ECO:0000313" key="3">
    <source>
        <dbReference type="EMBL" id="ROW06970.1"/>
    </source>
</evidence>
<evidence type="ECO:0000313" key="4">
    <source>
        <dbReference type="Proteomes" id="UP000283895"/>
    </source>
</evidence>
<dbReference type="OrthoDB" id="10622242at2759"/>
<protein>
    <submittedName>
        <fullName evidence="3">Uncharacterized protein</fullName>
    </submittedName>
</protein>
<comment type="caution">
    <text evidence="3">The sequence shown here is derived from an EMBL/GenBank/DDBJ whole genome shotgun (WGS) entry which is preliminary data.</text>
</comment>
<keyword evidence="4" id="KW-1185">Reference proteome</keyword>
<feature type="compositionally biased region" description="Low complexity" evidence="2">
    <location>
        <begin position="1"/>
        <end position="47"/>
    </location>
</feature>
<dbReference type="Proteomes" id="UP000283895">
    <property type="component" value="Unassembled WGS sequence"/>
</dbReference>
<dbReference type="AlphaFoldDB" id="A0A423WTW5"/>
<name>A0A423WTW5_9PEZI</name>
<dbReference type="EMBL" id="LKEA01000009">
    <property type="protein sequence ID" value="ROW06970.1"/>
    <property type="molecule type" value="Genomic_DNA"/>
</dbReference>
<keyword evidence="1" id="KW-0175">Coiled coil</keyword>